<evidence type="ECO:0000313" key="10">
    <source>
        <dbReference type="Proteomes" id="UP000525652"/>
    </source>
</evidence>
<dbReference type="PANTHER" id="PTHR34390">
    <property type="entry name" value="UPF0442 PROTEIN YJJB-RELATED"/>
    <property type="match status" value="1"/>
</dbReference>
<comment type="subcellular location">
    <subcellularLocation>
        <location evidence="1">Cell membrane</location>
        <topology evidence="1">Multi-pass membrane protein</topology>
    </subcellularLocation>
</comment>
<keyword evidence="5 7" id="KW-0472">Membrane</keyword>
<dbReference type="PANTHER" id="PTHR34390:SF2">
    <property type="entry name" value="SUCCINATE TRANSPORTER SUBUNIT YJJP-RELATED"/>
    <property type="match status" value="1"/>
</dbReference>
<dbReference type="GO" id="GO:0015744">
    <property type="term" value="P:succinate transport"/>
    <property type="evidence" value="ECO:0007669"/>
    <property type="project" value="TreeGrafter"/>
</dbReference>
<evidence type="ECO:0000256" key="1">
    <source>
        <dbReference type="ARBA" id="ARBA00004651"/>
    </source>
</evidence>
<evidence type="ECO:0000313" key="9">
    <source>
        <dbReference type="EMBL" id="MBC2603771.1"/>
    </source>
</evidence>
<dbReference type="GO" id="GO:0005886">
    <property type="term" value="C:plasma membrane"/>
    <property type="evidence" value="ECO:0007669"/>
    <property type="project" value="UniProtKB-SubCell"/>
</dbReference>
<feature type="transmembrane region" description="Helical" evidence="7">
    <location>
        <begin position="197"/>
        <end position="216"/>
    </location>
</feature>
<dbReference type="EMBL" id="JACHVA010000132">
    <property type="protein sequence ID" value="MBC2603771.1"/>
    <property type="molecule type" value="Genomic_DNA"/>
</dbReference>
<dbReference type="InterPro" id="IPR050539">
    <property type="entry name" value="ThrE_Dicarb/AminoAcid_Exp"/>
</dbReference>
<evidence type="ECO:0000256" key="7">
    <source>
        <dbReference type="SAM" id="Phobius"/>
    </source>
</evidence>
<feature type="transmembrane region" description="Helical" evidence="7">
    <location>
        <begin position="228"/>
        <end position="252"/>
    </location>
</feature>
<organism evidence="9 10">
    <name type="scientific">Puniceicoccus vermicola</name>
    <dbReference type="NCBI Taxonomy" id="388746"/>
    <lineage>
        <taxon>Bacteria</taxon>
        <taxon>Pseudomonadati</taxon>
        <taxon>Verrucomicrobiota</taxon>
        <taxon>Opitutia</taxon>
        <taxon>Puniceicoccales</taxon>
        <taxon>Puniceicoccaceae</taxon>
        <taxon>Puniceicoccus</taxon>
    </lineage>
</organism>
<dbReference type="GO" id="GO:0022857">
    <property type="term" value="F:transmembrane transporter activity"/>
    <property type="evidence" value="ECO:0007669"/>
    <property type="project" value="InterPro"/>
</dbReference>
<keyword evidence="2" id="KW-1003">Cell membrane</keyword>
<evidence type="ECO:0000256" key="6">
    <source>
        <dbReference type="ARBA" id="ARBA00034125"/>
    </source>
</evidence>
<dbReference type="Pfam" id="PF06738">
    <property type="entry name" value="ThrE"/>
    <property type="match status" value="1"/>
</dbReference>
<gene>
    <name evidence="9" type="ORF">H5P30_18485</name>
</gene>
<feature type="domain" description="Threonine/serine exporter-like N-terminal" evidence="8">
    <location>
        <begin position="15"/>
        <end position="251"/>
    </location>
</feature>
<keyword evidence="3 7" id="KW-0812">Transmembrane</keyword>
<reference evidence="9 10" key="1">
    <citation type="submission" date="2020-07" db="EMBL/GenBank/DDBJ databases">
        <authorList>
            <person name="Feng X."/>
        </authorList>
    </citation>
    <scope>NUCLEOTIDE SEQUENCE [LARGE SCALE GENOMIC DNA]</scope>
    <source>
        <strain evidence="9 10">JCM14086</strain>
    </source>
</reference>
<evidence type="ECO:0000259" key="8">
    <source>
        <dbReference type="Pfam" id="PF06738"/>
    </source>
</evidence>
<evidence type="ECO:0000256" key="3">
    <source>
        <dbReference type="ARBA" id="ARBA00022692"/>
    </source>
</evidence>
<feature type="transmembrane region" description="Helical" evidence="7">
    <location>
        <begin position="117"/>
        <end position="136"/>
    </location>
</feature>
<dbReference type="Proteomes" id="UP000525652">
    <property type="component" value="Unassembled WGS sequence"/>
</dbReference>
<comment type="caution">
    <text evidence="9">The sequence shown here is derived from an EMBL/GenBank/DDBJ whole genome shotgun (WGS) entry which is preliminary data.</text>
</comment>
<evidence type="ECO:0000256" key="4">
    <source>
        <dbReference type="ARBA" id="ARBA00022989"/>
    </source>
</evidence>
<name>A0A7X1E637_9BACT</name>
<comment type="similarity">
    <text evidence="6">Belongs to the ThrE exporter (TC 2.A.79) family.</text>
</comment>
<evidence type="ECO:0000256" key="2">
    <source>
        <dbReference type="ARBA" id="ARBA00022475"/>
    </source>
</evidence>
<evidence type="ECO:0000256" key="5">
    <source>
        <dbReference type="ARBA" id="ARBA00023136"/>
    </source>
</evidence>
<accession>A0A7X1E637</accession>
<sequence>MIEFSESDQHRVTELCVQTAIVLMQFSAESVLVESVSRRLGVALGMDQVEVALTANGITITTVFQGRSDTTVRRNVDRGINMRAVTEVQRIMLKAEEGLLDVDGVSRELEGISQDRYNRWVVAVMIGLSCACFARLAGADIPASGLTFVASFVAMTTRHQLAHLHFNPLVNFAIAAFVATSIAAQGLILGFVGTPKIAMAASVLLLVPGFPLINSVSDMVKGYVNTGIARGVMAGLLCAASCAGILLAMTVWDAWAWIK</sequence>
<dbReference type="AlphaFoldDB" id="A0A7X1E637"/>
<dbReference type="InterPro" id="IPR010619">
    <property type="entry name" value="ThrE-like_N"/>
</dbReference>
<proteinExistence type="inferred from homology"/>
<keyword evidence="4 7" id="KW-1133">Transmembrane helix</keyword>
<keyword evidence="10" id="KW-1185">Reference proteome</keyword>
<protein>
    <submittedName>
        <fullName evidence="9">Threonine/serine exporter family protein</fullName>
    </submittedName>
</protein>
<feature type="transmembrane region" description="Helical" evidence="7">
    <location>
        <begin position="169"/>
        <end position="191"/>
    </location>
</feature>